<dbReference type="AlphaFoldDB" id="A0A927B593"/>
<proteinExistence type="predicted"/>
<evidence type="ECO:0000313" key="2">
    <source>
        <dbReference type="EMBL" id="MBD2755593.1"/>
    </source>
</evidence>
<feature type="signal peptide" evidence="1">
    <location>
        <begin position="1"/>
        <end position="20"/>
    </location>
</feature>
<dbReference type="Proteomes" id="UP000653797">
    <property type="component" value="Unassembled WGS sequence"/>
</dbReference>
<keyword evidence="3" id="KW-1185">Reference proteome</keyword>
<evidence type="ECO:0000256" key="1">
    <source>
        <dbReference type="SAM" id="SignalP"/>
    </source>
</evidence>
<organism evidence="2 3">
    <name type="scientific">Spirosoma validum</name>
    <dbReference type="NCBI Taxonomy" id="2771355"/>
    <lineage>
        <taxon>Bacteria</taxon>
        <taxon>Pseudomonadati</taxon>
        <taxon>Bacteroidota</taxon>
        <taxon>Cytophagia</taxon>
        <taxon>Cytophagales</taxon>
        <taxon>Cytophagaceae</taxon>
        <taxon>Spirosoma</taxon>
    </lineage>
</organism>
<dbReference type="EMBL" id="JACXAA010000009">
    <property type="protein sequence ID" value="MBD2755593.1"/>
    <property type="molecule type" value="Genomic_DNA"/>
</dbReference>
<evidence type="ECO:0000313" key="3">
    <source>
        <dbReference type="Proteomes" id="UP000653797"/>
    </source>
</evidence>
<gene>
    <name evidence="2" type="ORF">IC230_22005</name>
</gene>
<reference evidence="2" key="1">
    <citation type="submission" date="2020-09" db="EMBL/GenBank/DDBJ databases">
        <authorList>
            <person name="Kim M.K."/>
        </authorList>
    </citation>
    <scope>NUCLEOTIDE SEQUENCE</scope>
    <source>
        <strain evidence="2">BT704</strain>
    </source>
</reference>
<dbReference type="RefSeq" id="WP_191041224.1">
    <property type="nucleotide sequence ID" value="NZ_JACXAA010000009.1"/>
</dbReference>
<accession>A0A927B593</accession>
<comment type="caution">
    <text evidence="2">The sequence shown here is derived from an EMBL/GenBank/DDBJ whole genome shotgun (WGS) entry which is preliminary data.</text>
</comment>
<sequence>MQTIKLMVTALLIGSCLAVGCQSNNHTAEPQSNTPVVLTANQSTRIGQDVAVQVTSIQDSRCPANALCIRYGSAKVGFILANDNEQQTGDLCLGECGKGLKDKDTTAVQLSGTTYRVVLSEIRPYPGTGSPDVKPEAVIQVLK</sequence>
<protein>
    <recommendedName>
        <fullName evidence="4">Lipoprotein</fullName>
    </recommendedName>
</protein>
<dbReference type="PROSITE" id="PS51257">
    <property type="entry name" value="PROKAR_LIPOPROTEIN"/>
    <property type="match status" value="1"/>
</dbReference>
<keyword evidence="1" id="KW-0732">Signal</keyword>
<name>A0A927B593_9BACT</name>
<feature type="chain" id="PRO_5037939825" description="Lipoprotein" evidence="1">
    <location>
        <begin position="21"/>
        <end position="143"/>
    </location>
</feature>
<evidence type="ECO:0008006" key="4">
    <source>
        <dbReference type="Google" id="ProtNLM"/>
    </source>
</evidence>